<evidence type="ECO:0000313" key="2">
    <source>
        <dbReference type="Proteomes" id="UP000233100"/>
    </source>
</evidence>
<reference evidence="1" key="2">
    <citation type="submission" date="2025-08" db="UniProtKB">
        <authorList>
            <consortium name="Ensembl"/>
        </authorList>
    </citation>
    <scope>IDENTIFICATION</scope>
</reference>
<dbReference type="AlphaFoldDB" id="A0A7N9DFP3"/>
<name>A0A7N9DFP3_MACFA</name>
<reference evidence="1 2" key="1">
    <citation type="submission" date="2013-03" db="EMBL/GenBank/DDBJ databases">
        <authorList>
            <person name="Warren W."/>
            <person name="Wilson R.K."/>
        </authorList>
    </citation>
    <scope>NUCLEOTIDE SEQUENCE</scope>
</reference>
<dbReference type="PANTHER" id="PTHR12138:SF162">
    <property type="entry name" value="CHROMOSOME UNDETERMINED SCAFFOLD_275, WHOLE GENOME SHOTGUN SEQUENCE"/>
    <property type="match status" value="1"/>
</dbReference>
<organism evidence="1 2">
    <name type="scientific">Macaca fascicularis</name>
    <name type="common">Crab-eating macaque</name>
    <name type="synonym">Cynomolgus monkey</name>
    <dbReference type="NCBI Taxonomy" id="9541"/>
    <lineage>
        <taxon>Eukaryota</taxon>
        <taxon>Metazoa</taxon>
        <taxon>Chordata</taxon>
        <taxon>Craniata</taxon>
        <taxon>Vertebrata</taxon>
        <taxon>Euteleostomi</taxon>
        <taxon>Mammalia</taxon>
        <taxon>Eutheria</taxon>
        <taxon>Euarchontoglires</taxon>
        <taxon>Primates</taxon>
        <taxon>Haplorrhini</taxon>
        <taxon>Catarrhini</taxon>
        <taxon>Cercopithecidae</taxon>
        <taxon>Cercopithecinae</taxon>
        <taxon>Macaca</taxon>
    </lineage>
</organism>
<dbReference type="GeneTree" id="ENSGT01150000286943"/>
<accession>A0A7N9DFP3</accession>
<dbReference type="Ensembl" id="ENSMFAT00000094065.1">
    <property type="protein sequence ID" value="ENSMFAP00000063699.1"/>
    <property type="gene ID" value="ENSMFAG00000049112.1"/>
</dbReference>
<keyword evidence="2" id="KW-1185">Reference proteome</keyword>
<evidence type="ECO:0000313" key="1">
    <source>
        <dbReference type="Ensembl" id="ENSMFAP00000063699.1"/>
    </source>
</evidence>
<reference evidence="1" key="3">
    <citation type="submission" date="2025-09" db="UniProtKB">
        <authorList>
            <consortium name="Ensembl"/>
        </authorList>
    </citation>
    <scope>IDENTIFICATION</scope>
</reference>
<protein>
    <submittedName>
        <fullName evidence="1">Uncharacterized protein</fullName>
    </submittedName>
</protein>
<dbReference type="PANTHER" id="PTHR12138">
    <property type="entry name" value="PRIMATE-EXPANDED PROTEIN FAMILY"/>
    <property type="match status" value="1"/>
</dbReference>
<dbReference type="PRINTS" id="PR02045">
    <property type="entry name" value="F138DOMAIN"/>
</dbReference>
<dbReference type="Proteomes" id="UP000233100">
    <property type="component" value="Chromosome 9"/>
</dbReference>
<sequence>SLALLPRLEYSGAISAHCNLCLSGSSDCRASASQVAGTTGVCHYARLIFVFLVETGLCHVGQAGLELLASSDPPALASVSAGISGVSHRCPARPINFISDYLHPQLQSLRIYIFTSTPPILIKFYSNRTQGNVLVSRGRLKYMLLSFPLSY</sequence>
<proteinExistence type="predicted"/>